<comment type="caution">
    <text evidence="1">The sequence shown here is derived from an EMBL/GenBank/DDBJ whole genome shotgun (WGS) entry which is preliminary data.</text>
</comment>
<dbReference type="InterPro" id="IPR007362">
    <property type="entry name" value="DUF429"/>
</dbReference>
<evidence type="ECO:0000313" key="2">
    <source>
        <dbReference type="Proteomes" id="UP000291144"/>
    </source>
</evidence>
<dbReference type="AlphaFoldDB" id="A0A4R0KQR1"/>
<reference evidence="1 2" key="1">
    <citation type="submission" date="2019-02" db="EMBL/GenBank/DDBJ databases">
        <title>Kribbella capetownensis sp. nov. and Kribbella speibonae sp. nov., isolated from soil.</title>
        <authorList>
            <person name="Curtis S.M."/>
            <person name="Norton I."/>
            <person name="Everest G.J."/>
            <person name="Meyers P.R."/>
        </authorList>
    </citation>
    <scope>NUCLEOTIDE SEQUENCE [LARGE SCALE GENOMIC DNA]</scope>
    <source>
        <strain evidence="1 2">NRRL B-24813</strain>
    </source>
</reference>
<protein>
    <submittedName>
        <fullName evidence="1">DUF429 domain-containing protein</fullName>
    </submittedName>
</protein>
<dbReference type="EMBL" id="SJKB01000003">
    <property type="protein sequence ID" value="TCC63213.1"/>
    <property type="molecule type" value="Genomic_DNA"/>
</dbReference>
<sequence length="226" mass="23701">MTVRVIGADACKAGWVGISGEVRGYFGATIDQLISSAEQDGPLAVVAIDIPIGLPVDGPRQADVLARGLIGRRSASVFSTPVRAALLAATHAEASALNRAATGKGLSQQAYALRTKILEVEAWSRTTHHQVIESHPELCFATMAGRPLTHRKSTWAGVEERRQFLAAVGIAVPSALGLAGELAAVDDVLDAAAVSWTARRHAEGRSVAYPDPPELVEDGALAAIWV</sequence>
<accession>A0A4R0KQR1</accession>
<name>A0A4R0KQR1_9ACTN</name>
<proteinExistence type="predicted"/>
<dbReference type="Proteomes" id="UP000291144">
    <property type="component" value="Unassembled WGS sequence"/>
</dbReference>
<dbReference type="OrthoDB" id="9814308at2"/>
<dbReference type="RefSeq" id="WP_131354004.1">
    <property type="nucleotide sequence ID" value="NZ_SJKB01000003.1"/>
</dbReference>
<dbReference type="Pfam" id="PF04250">
    <property type="entry name" value="DUF429"/>
    <property type="match status" value="1"/>
</dbReference>
<organism evidence="1 2">
    <name type="scientific">Kribbella pittospori</name>
    <dbReference type="NCBI Taxonomy" id="722689"/>
    <lineage>
        <taxon>Bacteria</taxon>
        <taxon>Bacillati</taxon>
        <taxon>Actinomycetota</taxon>
        <taxon>Actinomycetes</taxon>
        <taxon>Propionibacteriales</taxon>
        <taxon>Kribbellaceae</taxon>
        <taxon>Kribbella</taxon>
    </lineage>
</organism>
<keyword evidence="2" id="KW-1185">Reference proteome</keyword>
<evidence type="ECO:0000313" key="1">
    <source>
        <dbReference type="EMBL" id="TCC63213.1"/>
    </source>
</evidence>
<gene>
    <name evidence="1" type="ORF">E0H73_12155</name>
</gene>